<feature type="region of interest" description="Disordered" evidence="4">
    <location>
        <begin position="726"/>
        <end position="748"/>
    </location>
</feature>
<feature type="compositionally biased region" description="Low complexity" evidence="4">
    <location>
        <begin position="523"/>
        <end position="532"/>
    </location>
</feature>
<feature type="compositionally biased region" description="Basic and acidic residues" evidence="4">
    <location>
        <begin position="329"/>
        <end position="338"/>
    </location>
</feature>
<dbReference type="PANTHER" id="PTHR15271">
    <property type="entry name" value="CHROMATIN ASSEMBLY FACTOR 1 SUBUNIT B"/>
    <property type="match status" value="1"/>
</dbReference>
<evidence type="ECO:0000256" key="3">
    <source>
        <dbReference type="PROSITE-ProRule" id="PRU00221"/>
    </source>
</evidence>
<dbReference type="GO" id="GO:0006335">
    <property type="term" value="P:DNA replication-dependent chromatin assembly"/>
    <property type="evidence" value="ECO:0007669"/>
    <property type="project" value="InterPro"/>
</dbReference>
<dbReference type="InterPro" id="IPR036322">
    <property type="entry name" value="WD40_repeat_dom_sf"/>
</dbReference>
<feature type="region of interest" description="Disordered" evidence="4">
    <location>
        <begin position="545"/>
        <end position="645"/>
    </location>
</feature>
<evidence type="ECO:0000313" key="5">
    <source>
        <dbReference type="EMBL" id="CAG8476808.1"/>
    </source>
</evidence>
<feature type="region of interest" description="Disordered" evidence="4">
    <location>
        <begin position="399"/>
        <end position="488"/>
    </location>
</feature>
<dbReference type="Pfam" id="PF00400">
    <property type="entry name" value="WD40"/>
    <property type="match status" value="1"/>
</dbReference>
<evidence type="ECO:0000256" key="1">
    <source>
        <dbReference type="ARBA" id="ARBA00022574"/>
    </source>
</evidence>
<feature type="compositionally biased region" description="Basic and acidic residues" evidence="4">
    <location>
        <begin position="413"/>
        <end position="426"/>
    </location>
</feature>
<keyword evidence="6" id="KW-1185">Reference proteome</keyword>
<proteinExistence type="predicted"/>
<dbReference type="PROSITE" id="PS00678">
    <property type="entry name" value="WD_REPEATS_1"/>
    <property type="match status" value="1"/>
</dbReference>
<feature type="compositionally biased region" description="Acidic residues" evidence="4">
    <location>
        <begin position="300"/>
        <end position="328"/>
    </location>
</feature>
<accession>A0A9N8W9F0</accession>
<gene>
    <name evidence="5" type="ORF">FCALED_LOCUS2507</name>
</gene>
<dbReference type="OrthoDB" id="5591786at2759"/>
<evidence type="ECO:0000256" key="4">
    <source>
        <dbReference type="SAM" id="MobiDB-lite"/>
    </source>
</evidence>
<dbReference type="SUPFAM" id="SSF50978">
    <property type="entry name" value="WD40 repeat-like"/>
    <property type="match status" value="1"/>
</dbReference>
<evidence type="ECO:0000313" key="6">
    <source>
        <dbReference type="Proteomes" id="UP000789570"/>
    </source>
</evidence>
<feature type="compositionally biased region" description="Low complexity" evidence="4">
    <location>
        <begin position="617"/>
        <end position="636"/>
    </location>
</feature>
<dbReference type="Gene3D" id="2.130.10.10">
    <property type="entry name" value="YVTN repeat-like/Quinoprotein amine dehydrogenase"/>
    <property type="match status" value="1"/>
</dbReference>
<dbReference type="GO" id="GO:0006334">
    <property type="term" value="P:nucleosome assembly"/>
    <property type="evidence" value="ECO:0007669"/>
    <property type="project" value="TreeGrafter"/>
</dbReference>
<protein>
    <submittedName>
        <fullName evidence="5">6584_t:CDS:1</fullName>
    </submittedName>
</protein>
<dbReference type="InterPro" id="IPR045145">
    <property type="entry name" value="PTHR15271"/>
</dbReference>
<name>A0A9N8W9F0_9GLOM</name>
<organism evidence="5 6">
    <name type="scientific">Funneliformis caledonium</name>
    <dbReference type="NCBI Taxonomy" id="1117310"/>
    <lineage>
        <taxon>Eukaryota</taxon>
        <taxon>Fungi</taxon>
        <taxon>Fungi incertae sedis</taxon>
        <taxon>Mucoromycota</taxon>
        <taxon>Glomeromycotina</taxon>
        <taxon>Glomeromycetes</taxon>
        <taxon>Glomerales</taxon>
        <taxon>Glomeraceae</taxon>
        <taxon>Funneliformis</taxon>
    </lineage>
</organism>
<dbReference type="AlphaFoldDB" id="A0A9N8W9F0"/>
<sequence length="974" mass="109681">MDYCELEVNPLFENHLFQFKKNCTLWRMNLLAVSDRDKNIMFIAKTDIIYVYRLGLLDYKPGVPIKELKCPMDENLKSRIINAIKVGNIGNEEVLVSVDDLGDVFVWFTANLDKNPIQFNSDEEESRTQKSYSSDDDALGGQAKSVLRGHENNIPNICFSACGRFLVSCSIDNTCRLWNVKNGELMQTKVLVRHGGGINDDWYEMNEDWGWTVNFVSKSAFKNISPNSEVYRRLTSNPESSQQVRSTNNMNRGFGYDLDDDQIHIDHNSDDMRRLVVRRLRITEYEDGYMEDRSEITGVESDDDDVEEYSNENDYTEGETDSDGEEQPVIDRHDGDRASDIEESTISVAYPIQHLEVEGNSTPAYYDRAESSTPVVENYTENNPDYRWSVGHELNILSNEQSDETGPSLISEGETKNGHDGERSEGLTEEDTVRSPIQGILSTSAYSPVQPSYSPRSMVSSPQNATSAPSHMTPNLSSETSGNQSNVNFSPSYSPVSFTSTPLVSYQHNYSEFSPSLPTNPRYVPTSPSYSPVSPQFTPFSPHYVSTSSRYSPVSPHYSPTSSHSSRSSNYSPISPRYSPTSPHYSPTSSQNSPSPPRYSPISPQYLPTSIPTSPRYTMSSSQYSPTSPHYSPTSPLQVPTTPTYYSLTHDSPNYIPTSPHYSPRLFEHFSRVSTVLTPYSPTFPQNSLSPRYSPVSPTYSPISSTEYNSANRESSIIATIINDLQRESPSPNPDNHEIESNSQSSRMHTVNVRDFPSINIDNSQESPMNISGVPTNEGVASSSDSHSVPLNHDSPSMIAMDIPDVYDARLQLSDELVLYTSKHDMFILDPKSHLNILRTENDVVCKVDTRRFLSYGDYDRLNMIEVIPELSLTIVASQQGKIALTRLIKIIDDNGYENYYLYPELYLPLLSTTSVSSMNGPLLGMFVAKHDTLQDPALFCYRLYLLYLSGTMLCYEIRRKQETNPLRMDNILI</sequence>
<feature type="region of interest" description="Disordered" evidence="4">
    <location>
        <begin position="119"/>
        <end position="138"/>
    </location>
</feature>
<feature type="compositionally biased region" description="Polar residues" evidence="4">
    <location>
        <begin position="440"/>
        <end position="488"/>
    </location>
</feature>
<evidence type="ECO:0000256" key="2">
    <source>
        <dbReference type="ARBA" id="ARBA00022737"/>
    </source>
</evidence>
<dbReference type="Proteomes" id="UP000789570">
    <property type="component" value="Unassembled WGS sequence"/>
</dbReference>
<keyword evidence="2" id="KW-0677">Repeat</keyword>
<dbReference type="SMART" id="SM00320">
    <property type="entry name" value="WD40"/>
    <property type="match status" value="1"/>
</dbReference>
<feature type="region of interest" description="Disordered" evidence="4">
    <location>
        <begin position="292"/>
        <end position="338"/>
    </location>
</feature>
<dbReference type="EMBL" id="CAJVPQ010000383">
    <property type="protein sequence ID" value="CAG8476808.1"/>
    <property type="molecule type" value="Genomic_DNA"/>
</dbReference>
<feature type="region of interest" description="Disordered" evidence="4">
    <location>
        <begin position="513"/>
        <end position="532"/>
    </location>
</feature>
<feature type="repeat" description="WD" evidence="3">
    <location>
        <begin position="147"/>
        <end position="188"/>
    </location>
</feature>
<dbReference type="GO" id="GO:0005634">
    <property type="term" value="C:nucleus"/>
    <property type="evidence" value="ECO:0007669"/>
    <property type="project" value="TreeGrafter"/>
</dbReference>
<dbReference type="InterPro" id="IPR015943">
    <property type="entry name" value="WD40/YVTN_repeat-like_dom_sf"/>
</dbReference>
<keyword evidence="1 3" id="KW-0853">WD repeat</keyword>
<dbReference type="PROSITE" id="PS50294">
    <property type="entry name" value="WD_REPEATS_REGION"/>
    <property type="match status" value="1"/>
</dbReference>
<dbReference type="PANTHER" id="PTHR15271:SF4">
    <property type="entry name" value="CHROMATIN ASSEMBLY FACTOR 1 SUBUNIT B"/>
    <property type="match status" value="1"/>
</dbReference>
<dbReference type="GO" id="GO:0033186">
    <property type="term" value="C:CAF-1 complex"/>
    <property type="evidence" value="ECO:0007669"/>
    <property type="project" value="TreeGrafter"/>
</dbReference>
<feature type="compositionally biased region" description="Polar residues" evidence="4">
    <location>
        <begin position="606"/>
        <end position="616"/>
    </location>
</feature>
<dbReference type="PROSITE" id="PS50082">
    <property type="entry name" value="WD_REPEATS_2"/>
    <property type="match status" value="1"/>
</dbReference>
<feature type="compositionally biased region" description="Low complexity" evidence="4">
    <location>
        <begin position="551"/>
        <end position="593"/>
    </location>
</feature>
<comment type="caution">
    <text evidence="5">The sequence shown here is derived from an EMBL/GenBank/DDBJ whole genome shotgun (WGS) entry which is preliminary data.</text>
</comment>
<dbReference type="InterPro" id="IPR001680">
    <property type="entry name" value="WD40_rpt"/>
</dbReference>
<dbReference type="InterPro" id="IPR019775">
    <property type="entry name" value="WD40_repeat_CS"/>
</dbReference>
<reference evidence="5" key="1">
    <citation type="submission" date="2021-06" db="EMBL/GenBank/DDBJ databases">
        <authorList>
            <person name="Kallberg Y."/>
            <person name="Tangrot J."/>
            <person name="Rosling A."/>
        </authorList>
    </citation>
    <scope>NUCLEOTIDE SEQUENCE</scope>
    <source>
        <strain evidence="5">UK204</strain>
    </source>
</reference>